<dbReference type="EMBL" id="PHGZ01000014">
    <property type="protein sequence ID" value="PJG82798.1"/>
    <property type="molecule type" value="Genomic_DNA"/>
</dbReference>
<name>A0A2M8RV80_9PAST</name>
<reference evidence="2 3" key="1">
    <citation type="submission" date="2017-11" db="EMBL/GenBank/DDBJ databases">
        <title>Reclassification of Bisgaard taxon 5 as Caviibacterium pharyngocola gen. nov., sp. nov.</title>
        <authorList>
            <person name="Christensen H."/>
        </authorList>
    </citation>
    <scope>NUCLEOTIDE SEQUENCE [LARGE SCALE GENOMIC DNA]</scope>
    <source>
        <strain evidence="2 3">7_3</strain>
    </source>
</reference>
<accession>A0A2M8RV80</accession>
<sequence length="103" mass="12027">MYISNKYYLLPIFIFSHYANAIQYGDICHVVADYYWGGVWVSYSDNQLICDYWTINNLVFDSNEEINEEQYNTDNTTFDEETNAYGNKSAPSAEDLETEADEE</sequence>
<gene>
    <name evidence="2" type="ORF">CVP04_07495</name>
</gene>
<dbReference type="Proteomes" id="UP000230282">
    <property type="component" value="Unassembled WGS sequence"/>
</dbReference>
<proteinExistence type="predicted"/>
<evidence type="ECO:0000256" key="1">
    <source>
        <dbReference type="SAM" id="MobiDB-lite"/>
    </source>
</evidence>
<organism evidence="2 3">
    <name type="scientific">Caviibacterium pharyngocola</name>
    <dbReference type="NCBI Taxonomy" id="28159"/>
    <lineage>
        <taxon>Bacteria</taxon>
        <taxon>Pseudomonadati</taxon>
        <taxon>Pseudomonadota</taxon>
        <taxon>Gammaproteobacteria</taxon>
        <taxon>Pasteurellales</taxon>
        <taxon>Pasteurellaceae</taxon>
        <taxon>Caviibacterium</taxon>
    </lineage>
</organism>
<evidence type="ECO:0000313" key="3">
    <source>
        <dbReference type="Proteomes" id="UP000230282"/>
    </source>
</evidence>
<feature type="compositionally biased region" description="Acidic residues" evidence="1">
    <location>
        <begin position="94"/>
        <end position="103"/>
    </location>
</feature>
<feature type="region of interest" description="Disordered" evidence="1">
    <location>
        <begin position="74"/>
        <end position="103"/>
    </location>
</feature>
<evidence type="ECO:0000313" key="2">
    <source>
        <dbReference type="EMBL" id="PJG82798.1"/>
    </source>
</evidence>
<dbReference type="AlphaFoldDB" id="A0A2M8RV80"/>
<keyword evidence="3" id="KW-1185">Reference proteome</keyword>
<protein>
    <submittedName>
        <fullName evidence="2">Uncharacterized protein</fullName>
    </submittedName>
</protein>
<comment type="caution">
    <text evidence="2">The sequence shown here is derived from an EMBL/GenBank/DDBJ whole genome shotgun (WGS) entry which is preliminary data.</text>
</comment>
<dbReference type="OrthoDB" id="5679190at2"/>
<dbReference type="RefSeq" id="WP_100296897.1">
    <property type="nucleotide sequence ID" value="NZ_PHGZ01000014.1"/>
</dbReference>